<sequence>MEGVHSEEDLQQTHITQIYHLGDEPCSEEGHGADNCEDNPNCLLGLGEGGEGVWAECPPTIEELGNDPHAQVKQPDVPAGLENLGATCYMNNVLQCLYMNTAFRQAKGKEKQLEADAQQAVNEKEEHSRGSVCSELQRLFALMQEGRRSFYTPKRLTEALNLKTSIQQDAQEFYKLFLDYLEERFQQSEDESIKELVGQFQGEYAYTTVCQACKTVSQRKCQFSELELNLKLTDSNQYFCETCSKLQDATRSIVLNLQLMRFVYDIKTFQKRKLQDSIAFPLEIDMGKYMQEFDERQNEVENKRRRKGLAYELVGVLIHVGPGANVGHYIAHTRDEVTKKWWRFDDAVVTPLDEAKIGIEKEPKKNKKKGAALPEGMTESSNSYMLIYALKDRETVAQPQLPASAQAFVDIDNREFEKQIEEYDMKAKEERERIEAHKQSYTAHFSTLGVPPGTKEYNWIAVSWLRQWVIGSKELPPIDNTELMCAHDMLDPRKLSHAKRITPEAWSMLQSQFKGGPVLSQECYCMPCSAALCHELAKDAEYNRMKETTLNLITAGPAPKGYILSTSWLNQKSEPEDLSKNMNEKITCEHGNLCPAGGRRVVPAQAWSWLRSEFPEGAEFHSSESACKECIRDSAANKEELQNLKVVKAKEKVLFPARIGRRKDDLTVLSLREEQRRVNAIANEKDAKPGCRYYIISQEWFGRWRAWVENVPDTDEPSPIANESLFPIDPDETEFRLVTPELWAKLIKRKVVDRPIVLQVERQDGGELVFRVDPATCLECTEARQNAILDQQYNYEEAEIVVTTKRRTPAVKTDKITVSADDTILVVKLKILEKLEIEPNEQALFFNDVELKDSKATLRQFKVPAKATIFIERRQLSMADYDILDGHDQIEEGFKGTIFSHEKATDASGREEAGASASPSPSRAEAEDLPAEVAKLWTCDVCTFHNPYASPAAAAASLIT</sequence>
<dbReference type="Pfam" id="PF00240">
    <property type="entry name" value="ubiquitin"/>
    <property type="match status" value="1"/>
</dbReference>
<keyword evidence="5" id="KW-0645">Protease</keyword>
<dbReference type="PANTHER" id="PTHR24006:SF722">
    <property type="entry name" value="UBIQUITIN CARBOXYL-TERMINAL HYDROLASE 48"/>
    <property type="match status" value="1"/>
</dbReference>
<dbReference type="GO" id="GO:0004843">
    <property type="term" value="F:cysteine-type deubiquitinase activity"/>
    <property type="evidence" value="ECO:0007669"/>
    <property type="project" value="UniProtKB-EC"/>
</dbReference>
<dbReference type="GO" id="GO:0005634">
    <property type="term" value="C:nucleus"/>
    <property type="evidence" value="ECO:0007669"/>
    <property type="project" value="UniProtKB-SubCell"/>
</dbReference>
<dbReference type="SUPFAM" id="SSF54236">
    <property type="entry name" value="Ubiquitin-like"/>
    <property type="match status" value="1"/>
</dbReference>
<evidence type="ECO:0000313" key="16">
    <source>
        <dbReference type="Proteomes" id="UP000011083"/>
    </source>
</evidence>
<keyword evidence="10" id="KW-0175">Coiled coil</keyword>
<evidence type="ECO:0000259" key="13">
    <source>
        <dbReference type="PROSITE" id="PS50235"/>
    </source>
</evidence>
<evidence type="ECO:0000259" key="12">
    <source>
        <dbReference type="PROSITE" id="PS50053"/>
    </source>
</evidence>
<comment type="catalytic activity">
    <reaction evidence="1">
        <text>Thiol-dependent hydrolysis of ester, thioester, amide, peptide and isopeptide bonds formed by the C-terminal Gly of ubiquitin (a 76-residue protein attached to proteins as an intracellular targeting signal).</text>
        <dbReference type="EC" id="3.4.19.12"/>
    </reaction>
</comment>
<evidence type="ECO:0000256" key="3">
    <source>
        <dbReference type="ARBA" id="ARBA00009085"/>
    </source>
</evidence>
<dbReference type="STRING" id="1257118.L8GTI1"/>
<dbReference type="GO" id="GO:0005829">
    <property type="term" value="C:cytosol"/>
    <property type="evidence" value="ECO:0007669"/>
    <property type="project" value="TreeGrafter"/>
</dbReference>
<dbReference type="Gene3D" id="3.10.20.90">
    <property type="entry name" value="Phosphatidylinositol 3-kinase Catalytic Subunit, Chain A, domain 1"/>
    <property type="match status" value="1"/>
</dbReference>
<evidence type="ECO:0000313" key="15">
    <source>
        <dbReference type="EMBL" id="ELR16489.1"/>
    </source>
</evidence>
<evidence type="ECO:0000256" key="5">
    <source>
        <dbReference type="ARBA" id="ARBA00022670"/>
    </source>
</evidence>
<evidence type="ECO:0000256" key="7">
    <source>
        <dbReference type="ARBA" id="ARBA00022801"/>
    </source>
</evidence>
<feature type="region of interest" description="Disordered" evidence="11">
    <location>
        <begin position="905"/>
        <end position="927"/>
    </location>
</feature>
<dbReference type="OMA" id="YLGQEKW"/>
<dbReference type="OrthoDB" id="289038at2759"/>
<feature type="domain" description="USP" evidence="13">
    <location>
        <begin position="79"/>
        <end position="391"/>
    </location>
</feature>
<name>L8GTI1_ACACF</name>
<feature type="domain" description="Ubiquitin-like" evidence="12">
    <location>
        <begin position="798"/>
        <end position="878"/>
    </location>
</feature>
<accession>L8GTI1</accession>
<dbReference type="SUPFAM" id="SSF143791">
    <property type="entry name" value="DUSP-like"/>
    <property type="match status" value="2"/>
</dbReference>
<dbReference type="KEGG" id="acan:ACA1_348950"/>
<dbReference type="EC" id="3.4.19.12" evidence="4"/>
<comment type="similarity">
    <text evidence="3">Belongs to the peptidase C19 family.</text>
</comment>
<comment type="subcellular location">
    <subcellularLocation>
        <location evidence="2">Nucleus</location>
    </subcellularLocation>
</comment>
<dbReference type="PROSITE" id="PS00973">
    <property type="entry name" value="USP_2"/>
    <property type="match status" value="1"/>
</dbReference>
<dbReference type="RefSeq" id="XP_004338502.1">
    <property type="nucleotide sequence ID" value="XM_004338454.1"/>
</dbReference>
<dbReference type="Proteomes" id="UP000011083">
    <property type="component" value="Unassembled WGS sequence"/>
</dbReference>
<evidence type="ECO:0000256" key="1">
    <source>
        <dbReference type="ARBA" id="ARBA00000707"/>
    </source>
</evidence>
<evidence type="ECO:0000259" key="14">
    <source>
        <dbReference type="PROSITE" id="PS51283"/>
    </source>
</evidence>
<dbReference type="InterPro" id="IPR050164">
    <property type="entry name" value="Peptidase_C19"/>
</dbReference>
<proteinExistence type="inferred from homology"/>
<dbReference type="InterPro" id="IPR029071">
    <property type="entry name" value="Ubiquitin-like_domsf"/>
</dbReference>
<keyword evidence="6" id="KW-0833">Ubl conjugation pathway</keyword>
<dbReference type="GeneID" id="14917184"/>
<dbReference type="PANTHER" id="PTHR24006">
    <property type="entry name" value="UBIQUITIN CARBOXYL-TERMINAL HYDROLASE"/>
    <property type="match status" value="1"/>
</dbReference>
<dbReference type="InterPro" id="IPR035927">
    <property type="entry name" value="DUSP-like_sf"/>
</dbReference>
<dbReference type="InterPro" id="IPR000626">
    <property type="entry name" value="Ubiquitin-like_dom"/>
</dbReference>
<evidence type="ECO:0000256" key="6">
    <source>
        <dbReference type="ARBA" id="ARBA00022786"/>
    </source>
</evidence>
<dbReference type="GO" id="GO:0016579">
    <property type="term" value="P:protein deubiquitination"/>
    <property type="evidence" value="ECO:0007669"/>
    <property type="project" value="InterPro"/>
</dbReference>
<dbReference type="SMART" id="SM00213">
    <property type="entry name" value="UBQ"/>
    <property type="match status" value="1"/>
</dbReference>
<keyword evidence="7" id="KW-0378">Hydrolase</keyword>
<feature type="domain" description="DUSP" evidence="14">
    <location>
        <begin position="425"/>
        <end position="525"/>
    </location>
</feature>
<evidence type="ECO:0000256" key="11">
    <source>
        <dbReference type="SAM" id="MobiDB-lite"/>
    </source>
</evidence>
<dbReference type="InterPro" id="IPR028889">
    <property type="entry name" value="USP"/>
</dbReference>
<keyword evidence="16" id="KW-1185">Reference proteome</keyword>
<dbReference type="InterPro" id="IPR001394">
    <property type="entry name" value="Peptidase_C19_UCH"/>
</dbReference>
<evidence type="ECO:0000256" key="9">
    <source>
        <dbReference type="ARBA" id="ARBA00023242"/>
    </source>
</evidence>
<dbReference type="InterPro" id="IPR018200">
    <property type="entry name" value="USP_CS"/>
</dbReference>
<dbReference type="GO" id="GO:0006508">
    <property type="term" value="P:proteolysis"/>
    <property type="evidence" value="ECO:0007669"/>
    <property type="project" value="UniProtKB-KW"/>
</dbReference>
<feature type="domain" description="DUSP" evidence="14">
    <location>
        <begin position="669"/>
        <end position="774"/>
    </location>
</feature>
<dbReference type="InterPro" id="IPR038765">
    <property type="entry name" value="Papain-like_cys_pep_sf"/>
</dbReference>
<evidence type="ECO:0000256" key="10">
    <source>
        <dbReference type="SAM" id="Coils"/>
    </source>
</evidence>
<dbReference type="Gene3D" id="3.30.2230.10">
    <property type="entry name" value="DUSP-like"/>
    <property type="match status" value="1"/>
</dbReference>
<feature type="coiled-coil region" evidence="10">
    <location>
        <begin position="413"/>
        <end position="440"/>
    </location>
</feature>
<dbReference type="PROSITE" id="PS50235">
    <property type="entry name" value="USP_3"/>
    <property type="match status" value="1"/>
</dbReference>
<gene>
    <name evidence="15" type="ORF">ACA1_348950</name>
</gene>
<dbReference type="InterPro" id="IPR006615">
    <property type="entry name" value="Pept_C19_DUSP"/>
</dbReference>
<dbReference type="SUPFAM" id="SSF54001">
    <property type="entry name" value="Cysteine proteinases"/>
    <property type="match status" value="1"/>
</dbReference>
<dbReference type="Pfam" id="PF00443">
    <property type="entry name" value="UCH"/>
    <property type="match status" value="1"/>
</dbReference>
<dbReference type="PROSITE" id="PS51283">
    <property type="entry name" value="DUSP"/>
    <property type="match status" value="2"/>
</dbReference>
<dbReference type="EMBL" id="KB007989">
    <property type="protein sequence ID" value="ELR16489.1"/>
    <property type="molecule type" value="Genomic_DNA"/>
</dbReference>
<keyword evidence="8" id="KW-0788">Thiol protease</keyword>
<dbReference type="AlphaFoldDB" id="L8GTI1"/>
<keyword evidence="9" id="KW-0539">Nucleus</keyword>
<evidence type="ECO:0000256" key="8">
    <source>
        <dbReference type="ARBA" id="ARBA00022807"/>
    </source>
</evidence>
<feature type="compositionally biased region" description="Low complexity" evidence="11">
    <location>
        <begin position="914"/>
        <end position="923"/>
    </location>
</feature>
<evidence type="ECO:0000256" key="2">
    <source>
        <dbReference type="ARBA" id="ARBA00004123"/>
    </source>
</evidence>
<reference evidence="15 16" key="1">
    <citation type="journal article" date="2013" name="Genome Biol.">
        <title>Genome of Acanthamoeba castellanii highlights extensive lateral gene transfer and early evolution of tyrosine kinase signaling.</title>
        <authorList>
            <person name="Clarke M."/>
            <person name="Lohan A.J."/>
            <person name="Liu B."/>
            <person name="Lagkouvardos I."/>
            <person name="Roy S."/>
            <person name="Zafar N."/>
            <person name="Bertelli C."/>
            <person name="Schilde C."/>
            <person name="Kianianmomeni A."/>
            <person name="Burglin T.R."/>
            <person name="Frech C."/>
            <person name="Turcotte B."/>
            <person name="Kopec K.O."/>
            <person name="Synnott J.M."/>
            <person name="Choo C."/>
            <person name="Paponov I."/>
            <person name="Finkler A."/>
            <person name="Soon Heng Tan C."/>
            <person name="Hutchins A.P."/>
            <person name="Weinmeier T."/>
            <person name="Rattei T."/>
            <person name="Chu J.S."/>
            <person name="Gimenez G."/>
            <person name="Irimia M."/>
            <person name="Rigden D.J."/>
            <person name="Fitzpatrick D.A."/>
            <person name="Lorenzo-Morales J."/>
            <person name="Bateman A."/>
            <person name="Chiu C.H."/>
            <person name="Tang P."/>
            <person name="Hegemann P."/>
            <person name="Fromm H."/>
            <person name="Raoult D."/>
            <person name="Greub G."/>
            <person name="Miranda-Saavedra D."/>
            <person name="Chen N."/>
            <person name="Nash P."/>
            <person name="Ginger M.L."/>
            <person name="Horn M."/>
            <person name="Schaap P."/>
            <person name="Caler L."/>
            <person name="Loftus B."/>
        </authorList>
    </citation>
    <scope>NUCLEOTIDE SEQUENCE [LARGE SCALE GENOMIC DNA]</scope>
    <source>
        <strain evidence="15 16">Neff</strain>
    </source>
</reference>
<dbReference type="PROSITE" id="PS50053">
    <property type="entry name" value="UBIQUITIN_2"/>
    <property type="match status" value="1"/>
</dbReference>
<dbReference type="Gene3D" id="3.90.70.10">
    <property type="entry name" value="Cysteine proteinases"/>
    <property type="match status" value="1"/>
</dbReference>
<dbReference type="VEuPathDB" id="AmoebaDB:ACA1_348950"/>
<feature type="coiled-coil region" evidence="10">
    <location>
        <begin position="103"/>
        <end position="130"/>
    </location>
</feature>
<organism evidence="15 16">
    <name type="scientific">Acanthamoeba castellanii (strain ATCC 30010 / Neff)</name>
    <dbReference type="NCBI Taxonomy" id="1257118"/>
    <lineage>
        <taxon>Eukaryota</taxon>
        <taxon>Amoebozoa</taxon>
        <taxon>Discosea</taxon>
        <taxon>Longamoebia</taxon>
        <taxon>Centramoebida</taxon>
        <taxon>Acanthamoebidae</taxon>
        <taxon>Acanthamoeba</taxon>
    </lineage>
</organism>
<evidence type="ECO:0000256" key="4">
    <source>
        <dbReference type="ARBA" id="ARBA00012759"/>
    </source>
</evidence>
<protein>
    <recommendedName>
        <fullName evidence="4">ubiquitinyl hydrolase 1</fullName>
        <ecNumber evidence="4">3.4.19.12</ecNumber>
    </recommendedName>
</protein>